<dbReference type="AlphaFoldDB" id="A0A2U2X5W3"/>
<reference evidence="2" key="3">
    <citation type="submission" date="2018-05" db="EMBL/GenBank/DDBJ databases">
        <authorList>
            <person name="Lu D."/>
        </authorList>
    </citation>
    <scope>NUCLEOTIDE SEQUENCE [LARGE SCALE GENOMIC DNA]</scope>
    <source>
        <strain evidence="2">ZY111</strain>
    </source>
</reference>
<protein>
    <submittedName>
        <fullName evidence="1">Uncharacterized protein</fullName>
    </submittedName>
</protein>
<keyword evidence="2" id="KW-1185">Reference proteome</keyword>
<sequence>MKDDDLYLIDDSIKQFEILENENINEHLKEYPKLISVLDNTIFKYSCLSYHLIKYQKTLPVNINHLQFFVTSVANNAIVLKKLFLSGWHLQSQSIMRVQFEQINIALSIICDNDFFKKYHKLQQIKKEKVPFSPKQKETKNIIRKLLIKRKGKEFYNAIESLMDFLYKELSRSIHGNFLHIAMLSYSVDFKKDILTPGIGGNMKSIPRTVYTLQEMNNYSQIMFTFLRILVKESKEINFEGTDLNLNFMEKTLILKNGTLNQHKITIHHK</sequence>
<gene>
    <name evidence="1" type="ORF">DIS18_00830</name>
</gene>
<comment type="caution">
    <text evidence="1">The sequence shown here is derived from an EMBL/GenBank/DDBJ whole genome shotgun (WGS) entry which is preliminary data.</text>
</comment>
<evidence type="ECO:0000313" key="2">
    <source>
        <dbReference type="Proteomes" id="UP000245375"/>
    </source>
</evidence>
<reference evidence="2" key="1">
    <citation type="submission" date="2018-05" db="EMBL/GenBank/DDBJ databases">
        <title>Algibacter marinivivus sp. nov., isolated from sample around a algae.</title>
        <authorList>
            <person name="Lu D."/>
        </authorList>
    </citation>
    <scope>NUCLEOTIDE SEQUENCE [LARGE SCALE GENOMIC DNA]</scope>
    <source>
        <strain evidence="2">ZY111</strain>
    </source>
</reference>
<dbReference type="RefSeq" id="WP_109351154.1">
    <property type="nucleotide sequence ID" value="NZ_QFRI01000001.1"/>
</dbReference>
<reference evidence="1 2" key="2">
    <citation type="submission" date="2018-05" db="EMBL/GenBank/DDBJ databases">
        <title>Algibacter marinivivus sp. nov., isolated from sample around a algae.</title>
        <authorList>
            <person name="Zhong X."/>
        </authorList>
    </citation>
    <scope>NUCLEOTIDE SEQUENCE [LARGE SCALE GENOMIC DNA]</scope>
    <source>
        <strain evidence="1 2">ZY111</strain>
    </source>
</reference>
<organism evidence="1 2">
    <name type="scientific">Algibacter marinivivus</name>
    <dbReference type="NCBI Taxonomy" id="2100723"/>
    <lineage>
        <taxon>Bacteria</taxon>
        <taxon>Pseudomonadati</taxon>
        <taxon>Bacteroidota</taxon>
        <taxon>Flavobacteriia</taxon>
        <taxon>Flavobacteriales</taxon>
        <taxon>Flavobacteriaceae</taxon>
        <taxon>Algibacter</taxon>
    </lineage>
</organism>
<dbReference type="EMBL" id="QFRI01000001">
    <property type="protein sequence ID" value="PWH83130.1"/>
    <property type="molecule type" value="Genomic_DNA"/>
</dbReference>
<evidence type="ECO:0000313" key="1">
    <source>
        <dbReference type="EMBL" id="PWH83130.1"/>
    </source>
</evidence>
<accession>A0A2U2X5W3</accession>
<proteinExistence type="predicted"/>
<name>A0A2U2X5W3_9FLAO</name>
<dbReference type="Proteomes" id="UP000245375">
    <property type="component" value="Unassembled WGS sequence"/>
</dbReference>